<dbReference type="AlphaFoldDB" id="A0A0H2KQ12"/>
<comment type="caution">
    <text evidence="2">The sequence shown here is derived from an EMBL/GenBank/DDBJ whole genome shotgun (WGS) entry which is preliminary data.</text>
</comment>
<reference evidence="2 3" key="1">
    <citation type="submission" date="2014-05" db="EMBL/GenBank/DDBJ databases">
        <title>Cellulosimicrobium funkei U11 genome.</title>
        <authorList>
            <person name="Hu C."/>
            <person name="Gong Y."/>
            <person name="Wan W."/>
            <person name="Jiang M."/>
        </authorList>
    </citation>
    <scope>NUCLEOTIDE SEQUENCE [LARGE SCALE GENOMIC DNA]</scope>
    <source>
        <strain evidence="2 3">U11</strain>
    </source>
</reference>
<evidence type="ECO:0000313" key="2">
    <source>
        <dbReference type="EMBL" id="KLN35590.1"/>
    </source>
</evidence>
<evidence type="ECO:0000313" key="3">
    <source>
        <dbReference type="Proteomes" id="UP000035265"/>
    </source>
</evidence>
<dbReference type="Gene3D" id="2.60.120.600">
    <property type="entry name" value="Domain of unknown function DUF1214, C-terminal domain"/>
    <property type="match status" value="1"/>
</dbReference>
<dbReference type="PATRIC" id="fig|264251.5.peg.970"/>
<feature type="domain" description="DUF1254" evidence="1">
    <location>
        <begin position="2"/>
        <end position="30"/>
    </location>
</feature>
<dbReference type="STRING" id="264251.FB00_04710"/>
<dbReference type="InterPro" id="IPR037049">
    <property type="entry name" value="DUF1214_C_sf"/>
</dbReference>
<organism evidence="2 3">
    <name type="scientific">Cellulosimicrobium funkei</name>
    <dbReference type="NCBI Taxonomy" id="264251"/>
    <lineage>
        <taxon>Bacteria</taxon>
        <taxon>Bacillati</taxon>
        <taxon>Actinomycetota</taxon>
        <taxon>Actinomycetes</taxon>
        <taxon>Micrococcales</taxon>
        <taxon>Promicromonosporaceae</taxon>
        <taxon>Cellulosimicrobium</taxon>
    </lineage>
</organism>
<evidence type="ECO:0000259" key="1">
    <source>
        <dbReference type="Pfam" id="PF06863"/>
    </source>
</evidence>
<dbReference type="SUPFAM" id="SSF160935">
    <property type="entry name" value="VPA0735-like"/>
    <property type="match status" value="2"/>
</dbReference>
<dbReference type="EMBL" id="JNBQ01000003">
    <property type="protein sequence ID" value="KLN35590.1"/>
    <property type="molecule type" value="Genomic_DNA"/>
</dbReference>
<keyword evidence="3" id="KW-1185">Reference proteome</keyword>
<dbReference type="Pfam" id="PF06863">
    <property type="entry name" value="DUF1254"/>
    <property type="match status" value="1"/>
</dbReference>
<accession>A0A0H2KQ12</accession>
<dbReference type="PANTHER" id="PTHR36509:SF3">
    <property type="entry name" value="SIGNAL PEPTIDE PROTEIN"/>
    <property type="match status" value="1"/>
</dbReference>
<dbReference type="Proteomes" id="UP000035265">
    <property type="component" value="Unassembled WGS sequence"/>
</dbReference>
<name>A0A0H2KQ12_9MICO</name>
<sequence length="74" mass="8278">MFLTGNTDTVYAIVMLDLERDGPTVIEEPGELAANWVQTVPGKGWFVLLRLYGPLETWFDGTWRPGDVEPLSVP</sequence>
<proteinExistence type="predicted"/>
<gene>
    <name evidence="2" type="ORF">FB00_04710</name>
</gene>
<dbReference type="PANTHER" id="PTHR36509">
    <property type="entry name" value="BLL3101 PROTEIN"/>
    <property type="match status" value="1"/>
</dbReference>
<dbReference type="InterPro" id="IPR010679">
    <property type="entry name" value="DUF1254"/>
</dbReference>
<protein>
    <recommendedName>
        <fullName evidence="1">DUF1254 domain-containing protein</fullName>
    </recommendedName>
</protein>